<dbReference type="Proteomes" id="UP000178380">
    <property type="component" value="Unassembled WGS sequence"/>
</dbReference>
<name>A0A1G2HYD3_9BACT</name>
<protein>
    <recommendedName>
        <fullName evidence="4">DUF541 domain-containing protein</fullName>
    </recommendedName>
</protein>
<dbReference type="Pfam" id="PF04402">
    <property type="entry name" value="SIMPL"/>
    <property type="match status" value="1"/>
</dbReference>
<evidence type="ECO:0000256" key="1">
    <source>
        <dbReference type="SAM" id="Phobius"/>
    </source>
</evidence>
<dbReference type="STRING" id="1802205.A3C58_01105"/>
<dbReference type="EMBL" id="MHOR01000023">
    <property type="protein sequence ID" value="OGZ66828.1"/>
    <property type="molecule type" value="Genomic_DNA"/>
</dbReference>
<sequence length="255" mass="27931">MEETKKTIDLSDRFFKLIGVFLAIITIFIISQLVYQFKALPQNYPQQISVTGEGKAYSKPDIAMINLGMHSEALKSQDAVDKNNTIMNNVINSVKDLGIEEKDIKTTSYNLSPLYIYTEKGRTFKGYSLDQQLQVKIRNFEKVSDVLDKASSLGANTIGDLQFTVDNPETAKSEARAKAIENAKEKAVSIFTQSGLQMGNLINVYEGGFGGCGLGCAQPTYGLGGAMDKIASVAPEIQPGQTEISTTVTLTYWVK</sequence>
<dbReference type="Gene3D" id="3.30.70.2970">
    <property type="entry name" value="Protein of unknown function (DUF541), domain 2"/>
    <property type="match status" value="1"/>
</dbReference>
<dbReference type="PANTHER" id="PTHR34387">
    <property type="entry name" value="SLR1258 PROTEIN"/>
    <property type="match status" value="1"/>
</dbReference>
<dbReference type="PANTHER" id="PTHR34387:SF1">
    <property type="entry name" value="PERIPLASMIC IMMUNOGENIC PROTEIN"/>
    <property type="match status" value="1"/>
</dbReference>
<evidence type="ECO:0000313" key="3">
    <source>
        <dbReference type="Proteomes" id="UP000178380"/>
    </source>
</evidence>
<feature type="transmembrane region" description="Helical" evidence="1">
    <location>
        <begin position="14"/>
        <end position="35"/>
    </location>
</feature>
<dbReference type="Gene3D" id="3.30.110.170">
    <property type="entry name" value="Protein of unknown function (DUF541), domain 1"/>
    <property type="match status" value="1"/>
</dbReference>
<keyword evidence="1" id="KW-0812">Transmembrane</keyword>
<dbReference type="AlphaFoldDB" id="A0A1G2HYD3"/>
<organism evidence="2 3">
    <name type="scientific">Candidatus Staskawiczbacteria bacterium RIFCSPHIGHO2_02_FULL_34_10</name>
    <dbReference type="NCBI Taxonomy" id="1802205"/>
    <lineage>
        <taxon>Bacteria</taxon>
        <taxon>Candidatus Staskawicziibacteriota</taxon>
    </lineage>
</organism>
<accession>A0A1G2HYD3</accession>
<comment type="caution">
    <text evidence="2">The sequence shown here is derived from an EMBL/GenBank/DDBJ whole genome shotgun (WGS) entry which is preliminary data.</text>
</comment>
<dbReference type="InterPro" id="IPR007497">
    <property type="entry name" value="SIMPL/DUF541"/>
</dbReference>
<evidence type="ECO:0000313" key="2">
    <source>
        <dbReference type="EMBL" id="OGZ66828.1"/>
    </source>
</evidence>
<dbReference type="InterPro" id="IPR052022">
    <property type="entry name" value="26kDa_periplasmic_antigen"/>
</dbReference>
<dbReference type="GO" id="GO:0006974">
    <property type="term" value="P:DNA damage response"/>
    <property type="evidence" value="ECO:0007669"/>
    <property type="project" value="TreeGrafter"/>
</dbReference>
<reference evidence="2 3" key="1">
    <citation type="journal article" date="2016" name="Nat. Commun.">
        <title>Thousands of microbial genomes shed light on interconnected biogeochemical processes in an aquifer system.</title>
        <authorList>
            <person name="Anantharaman K."/>
            <person name="Brown C.T."/>
            <person name="Hug L.A."/>
            <person name="Sharon I."/>
            <person name="Castelle C.J."/>
            <person name="Probst A.J."/>
            <person name="Thomas B.C."/>
            <person name="Singh A."/>
            <person name="Wilkins M.J."/>
            <person name="Karaoz U."/>
            <person name="Brodie E.L."/>
            <person name="Williams K.H."/>
            <person name="Hubbard S.S."/>
            <person name="Banfield J.F."/>
        </authorList>
    </citation>
    <scope>NUCLEOTIDE SEQUENCE [LARGE SCALE GENOMIC DNA]</scope>
</reference>
<proteinExistence type="predicted"/>
<keyword evidence="1" id="KW-1133">Transmembrane helix</keyword>
<gene>
    <name evidence="2" type="ORF">A3C58_01105</name>
</gene>
<keyword evidence="1" id="KW-0472">Membrane</keyword>
<evidence type="ECO:0008006" key="4">
    <source>
        <dbReference type="Google" id="ProtNLM"/>
    </source>
</evidence>